<reference evidence="2" key="1">
    <citation type="journal article" date="2015" name="Nature">
        <title>Complex archaea that bridge the gap between prokaryotes and eukaryotes.</title>
        <authorList>
            <person name="Spang A."/>
            <person name="Saw J.H."/>
            <person name="Jorgensen S.L."/>
            <person name="Zaremba-Niedzwiedzka K."/>
            <person name="Martijn J."/>
            <person name="Lind A.E."/>
            <person name="van Eijk R."/>
            <person name="Schleper C."/>
            <person name="Guy L."/>
            <person name="Ettema T.J."/>
        </authorList>
    </citation>
    <scope>NUCLEOTIDE SEQUENCE</scope>
</reference>
<dbReference type="AlphaFoldDB" id="A0A0F9NUN1"/>
<dbReference type="GO" id="GO:0009269">
    <property type="term" value="P:response to desiccation"/>
    <property type="evidence" value="ECO:0007669"/>
    <property type="project" value="InterPro"/>
</dbReference>
<gene>
    <name evidence="2" type="ORF">LCGC14_0982590</name>
</gene>
<dbReference type="PROSITE" id="PS51257">
    <property type="entry name" value="PROKAR_LIPOPROTEIN"/>
    <property type="match status" value="1"/>
</dbReference>
<sequence>MTLFKRFFALLLMLSLVACAGLSPNYEKPQVNVTSFTLAPDSAGLAPRFNIGLQVINPNRSALPLHGMSYSVEVEGNRILSGAEPNLPRIEAYSTADIVIQASPDLFGSARLLNQLLSGQRDELNYLFKARLDVGALMPYINIEEKGRFGLTNTN</sequence>
<protein>
    <recommendedName>
        <fullName evidence="1">Water stress and hypersensitive response domain-containing protein</fullName>
    </recommendedName>
</protein>
<evidence type="ECO:0000259" key="1">
    <source>
        <dbReference type="SMART" id="SM00769"/>
    </source>
</evidence>
<comment type="caution">
    <text evidence="2">The sequence shown here is derived from an EMBL/GenBank/DDBJ whole genome shotgun (WGS) entry which is preliminary data.</text>
</comment>
<proteinExistence type="predicted"/>
<feature type="domain" description="Water stress and hypersensitive response" evidence="1">
    <location>
        <begin position="31"/>
        <end position="152"/>
    </location>
</feature>
<dbReference type="InterPro" id="IPR013990">
    <property type="entry name" value="WHy-dom"/>
</dbReference>
<dbReference type="Gene3D" id="2.60.40.1820">
    <property type="match status" value="1"/>
</dbReference>
<evidence type="ECO:0000313" key="2">
    <source>
        <dbReference type="EMBL" id="KKN15782.1"/>
    </source>
</evidence>
<dbReference type="EMBL" id="LAZR01003678">
    <property type="protein sequence ID" value="KKN15782.1"/>
    <property type="molecule type" value="Genomic_DNA"/>
</dbReference>
<dbReference type="InterPro" id="IPR004864">
    <property type="entry name" value="LEA_2"/>
</dbReference>
<dbReference type="SMART" id="SM00769">
    <property type="entry name" value="WHy"/>
    <property type="match status" value="1"/>
</dbReference>
<dbReference type="SUPFAM" id="SSF117070">
    <property type="entry name" value="LEA14-like"/>
    <property type="match status" value="1"/>
</dbReference>
<dbReference type="Pfam" id="PF03168">
    <property type="entry name" value="LEA_2"/>
    <property type="match status" value="1"/>
</dbReference>
<name>A0A0F9NUN1_9ZZZZ</name>
<organism evidence="2">
    <name type="scientific">marine sediment metagenome</name>
    <dbReference type="NCBI Taxonomy" id="412755"/>
    <lineage>
        <taxon>unclassified sequences</taxon>
        <taxon>metagenomes</taxon>
        <taxon>ecological metagenomes</taxon>
    </lineage>
</organism>
<accession>A0A0F9NUN1</accession>